<dbReference type="InterPro" id="IPR036259">
    <property type="entry name" value="MFS_trans_sf"/>
</dbReference>
<sequence length="588" mass="63148">MSALEEDGSHKESSQSVEMTLPADKAVLHATPKIDDDAGGKQTETKPPNDPQTSTKPSKTGQKKGLRFWMIIVALSFTSLLIAMEGTITSTALPSIIADLGGGDLYIWAANGYFLTMTALQPLYGQLANAFGRRWPTIGATAAFVLGSGICGGANNMATLIAGRVIQGVGAGGISVLVEMIICDLVPLRQRGNYIAIIVGLISLGTALGPFFGGLIVDHATWRWVFYLNLPVGGVALALLLAFLKVTWNKNTRLATQLTSIDWPGNAIFIASICAILLALSWAGALYPWSSYHVIVPLVTGLVGLALFLVFEGTRLAPQPTMPLHLMSNRTSAIAYILTLLHSIVFIWTLYFLPVYFQGVLGSSPTYSGVQLLPSILVIVPFAAMGGVAMSKFGRYRPIHYAGFALVVLSFGLFSLLDQHSSTGTWVGYQVIFSAGAGLIISTLLPTVMAPLSESDTALATSTWAFVRSFGMTWGTAIPAAILNNRFDELATTVIADPVVRRQLINGQAYSHATAAFLDTLSAPTREQFIEVLNGSLRRTWQVSIGFAALGFLLPFFEKEIPLRQELETEFGMEKEENKDSASKEGSA</sequence>
<feature type="domain" description="Major facilitator superfamily (MFS) profile" evidence="10">
    <location>
        <begin position="71"/>
        <end position="526"/>
    </location>
</feature>
<feature type="transmembrane region" description="Helical" evidence="9">
    <location>
        <begin position="429"/>
        <end position="452"/>
    </location>
</feature>
<dbReference type="PANTHER" id="PTHR23501:SF187">
    <property type="entry name" value="MAJOR FACILITATOR SUPERFAMILY (MFS) PROFILE DOMAIN-CONTAINING PROTEIN"/>
    <property type="match status" value="1"/>
</dbReference>
<keyword evidence="12" id="KW-1185">Reference proteome</keyword>
<dbReference type="PRINTS" id="PR01036">
    <property type="entry name" value="TCRTETB"/>
</dbReference>
<keyword evidence="5 9" id="KW-1133">Transmembrane helix</keyword>
<dbReference type="AlphaFoldDB" id="A0A178DDY7"/>
<feature type="transmembrane region" description="Helical" evidence="9">
    <location>
        <begin position="332"/>
        <end position="352"/>
    </location>
</feature>
<feature type="transmembrane region" description="Helical" evidence="9">
    <location>
        <begin position="224"/>
        <end position="244"/>
    </location>
</feature>
<feature type="transmembrane region" description="Helical" evidence="9">
    <location>
        <begin position="372"/>
        <end position="391"/>
    </location>
</feature>
<evidence type="ECO:0000256" key="3">
    <source>
        <dbReference type="ARBA" id="ARBA00022448"/>
    </source>
</evidence>
<reference evidence="11 12" key="1">
    <citation type="submission" date="2016-03" db="EMBL/GenBank/DDBJ databases">
        <title>The draft genome sequence of Fonsecaea nubica causative agent of cutaneous subcutaneous infection in human host.</title>
        <authorList>
            <person name="Costa F."/>
            <person name="Sybren D.H."/>
            <person name="Raittz R.T."/>
            <person name="Weiss V.A."/>
            <person name="Leao A.C."/>
            <person name="Gomes R."/>
            <person name="De Souza E.M."/>
            <person name="Pedrosa F.O."/>
            <person name="Steffens M.B."/>
            <person name="Bombassaro A."/>
            <person name="Tadra-Sfeir M.Z."/>
            <person name="Moreno L.F."/>
            <person name="Najafzadeh M.J."/>
            <person name="Felipe M.S."/>
            <person name="Teixeira M."/>
            <person name="Sun J."/>
            <person name="Xi L."/>
            <person name="Castro M.A."/>
            <person name="Vicente V.A."/>
        </authorList>
    </citation>
    <scope>NUCLEOTIDE SEQUENCE [LARGE SCALE GENOMIC DNA]</scope>
    <source>
        <strain evidence="11 12">CBS 269.64</strain>
    </source>
</reference>
<keyword evidence="3" id="KW-0813">Transport</keyword>
<dbReference type="OrthoDB" id="10021397at2759"/>
<evidence type="ECO:0000256" key="4">
    <source>
        <dbReference type="ARBA" id="ARBA00022692"/>
    </source>
</evidence>
<evidence type="ECO:0000256" key="9">
    <source>
        <dbReference type="SAM" id="Phobius"/>
    </source>
</evidence>
<comment type="similarity">
    <text evidence="2">Belongs to the major facilitator superfamily.</text>
</comment>
<keyword evidence="7" id="KW-0325">Glycoprotein</keyword>
<feature type="transmembrane region" description="Helical" evidence="9">
    <location>
        <begin position="135"/>
        <end position="155"/>
    </location>
</feature>
<evidence type="ECO:0000256" key="6">
    <source>
        <dbReference type="ARBA" id="ARBA00023136"/>
    </source>
</evidence>
<dbReference type="Gene3D" id="1.20.1720.10">
    <property type="entry name" value="Multidrug resistance protein D"/>
    <property type="match status" value="1"/>
</dbReference>
<dbReference type="GeneID" id="34584054"/>
<feature type="transmembrane region" description="Helical" evidence="9">
    <location>
        <begin position="398"/>
        <end position="417"/>
    </location>
</feature>
<feature type="transmembrane region" description="Helical" evidence="9">
    <location>
        <begin position="265"/>
        <end position="285"/>
    </location>
</feature>
<comment type="caution">
    <text evidence="11">The sequence shown here is derived from an EMBL/GenBank/DDBJ whole genome shotgun (WGS) entry which is preliminary data.</text>
</comment>
<comment type="subcellular location">
    <subcellularLocation>
        <location evidence="1">Membrane</location>
        <topology evidence="1">Multi-pass membrane protein</topology>
    </subcellularLocation>
</comment>
<evidence type="ECO:0000256" key="7">
    <source>
        <dbReference type="ARBA" id="ARBA00023180"/>
    </source>
</evidence>
<evidence type="ECO:0000256" key="1">
    <source>
        <dbReference type="ARBA" id="ARBA00004141"/>
    </source>
</evidence>
<evidence type="ECO:0000256" key="5">
    <source>
        <dbReference type="ARBA" id="ARBA00022989"/>
    </source>
</evidence>
<keyword evidence="4 9" id="KW-0812">Transmembrane</keyword>
<feature type="transmembrane region" description="Helical" evidence="9">
    <location>
        <begin position="291"/>
        <end position="311"/>
    </location>
</feature>
<dbReference type="GO" id="GO:0005886">
    <property type="term" value="C:plasma membrane"/>
    <property type="evidence" value="ECO:0007669"/>
    <property type="project" value="TreeGrafter"/>
</dbReference>
<feature type="region of interest" description="Disordered" evidence="8">
    <location>
        <begin position="1"/>
        <end position="61"/>
    </location>
</feature>
<evidence type="ECO:0000313" key="12">
    <source>
        <dbReference type="Proteomes" id="UP000185904"/>
    </source>
</evidence>
<dbReference type="Gene3D" id="1.20.1250.20">
    <property type="entry name" value="MFS general substrate transporter like domains"/>
    <property type="match status" value="1"/>
</dbReference>
<gene>
    <name evidence="11" type="ORF">AYO20_00628</name>
</gene>
<organism evidence="11 12">
    <name type="scientific">Fonsecaea nubica</name>
    <dbReference type="NCBI Taxonomy" id="856822"/>
    <lineage>
        <taxon>Eukaryota</taxon>
        <taxon>Fungi</taxon>
        <taxon>Dikarya</taxon>
        <taxon>Ascomycota</taxon>
        <taxon>Pezizomycotina</taxon>
        <taxon>Eurotiomycetes</taxon>
        <taxon>Chaetothyriomycetidae</taxon>
        <taxon>Chaetothyriales</taxon>
        <taxon>Herpotrichiellaceae</taxon>
        <taxon>Fonsecaea</taxon>
    </lineage>
</organism>
<evidence type="ECO:0000259" key="10">
    <source>
        <dbReference type="PROSITE" id="PS50850"/>
    </source>
</evidence>
<dbReference type="InterPro" id="IPR011701">
    <property type="entry name" value="MFS"/>
</dbReference>
<accession>A0A178DDY7</accession>
<feature type="transmembrane region" description="Helical" evidence="9">
    <location>
        <begin position="161"/>
        <end position="182"/>
    </location>
</feature>
<dbReference type="CDD" id="cd17502">
    <property type="entry name" value="MFS_Azr1_MDR_like"/>
    <property type="match status" value="1"/>
</dbReference>
<dbReference type="Pfam" id="PF07690">
    <property type="entry name" value="MFS_1"/>
    <property type="match status" value="1"/>
</dbReference>
<feature type="transmembrane region" description="Helical" evidence="9">
    <location>
        <begin position="194"/>
        <end position="212"/>
    </location>
</feature>
<dbReference type="Proteomes" id="UP000185904">
    <property type="component" value="Unassembled WGS sequence"/>
</dbReference>
<dbReference type="EMBL" id="LVCJ01000002">
    <property type="protein sequence ID" value="OAL40208.1"/>
    <property type="molecule type" value="Genomic_DNA"/>
</dbReference>
<proteinExistence type="inferred from homology"/>
<dbReference type="GO" id="GO:0022857">
    <property type="term" value="F:transmembrane transporter activity"/>
    <property type="evidence" value="ECO:0007669"/>
    <property type="project" value="InterPro"/>
</dbReference>
<dbReference type="PANTHER" id="PTHR23501">
    <property type="entry name" value="MAJOR FACILITATOR SUPERFAMILY"/>
    <property type="match status" value="1"/>
</dbReference>
<evidence type="ECO:0000313" key="11">
    <source>
        <dbReference type="EMBL" id="OAL40208.1"/>
    </source>
</evidence>
<evidence type="ECO:0000256" key="8">
    <source>
        <dbReference type="SAM" id="MobiDB-lite"/>
    </source>
</evidence>
<evidence type="ECO:0000256" key="2">
    <source>
        <dbReference type="ARBA" id="ARBA00008335"/>
    </source>
</evidence>
<feature type="transmembrane region" description="Helical" evidence="9">
    <location>
        <begin position="68"/>
        <end position="93"/>
    </location>
</feature>
<keyword evidence="6 9" id="KW-0472">Membrane</keyword>
<feature type="compositionally biased region" description="Polar residues" evidence="8">
    <location>
        <begin position="51"/>
        <end position="60"/>
    </location>
</feature>
<dbReference type="SUPFAM" id="SSF103473">
    <property type="entry name" value="MFS general substrate transporter"/>
    <property type="match status" value="1"/>
</dbReference>
<feature type="transmembrane region" description="Helical" evidence="9">
    <location>
        <begin position="105"/>
        <end position="123"/>
    </location>
</feature>
<protein>
    <recommendedName>
        <fullName evidence="10">Major facilitator superfamily (MFS) profile domain-containing protein</fullName>
    </recommendedName>
</protein>
<dbReference type="PROSITE" id="PS50850">
    <property type="entry name" value="MFS"/>
    <property type="match status" value="1"/>
</dbReference>
<dbReference type="InterPro" id="IPR020846">
    <property type="entry name" value="MFS_dom"/>
</dbReference>
<name>A0A178DDY7_9EURO</name>
<dbReference type="RefSeq" id="XP_022505220.1">
    <property type="nucleotide sequence ID" value="XM_022638937.1"/>
</dbReference>